<reference evidence="3" key="1">
    <citation type="submission" date="2016-08" db="EMBL/GenBank/DDBJ databases">
        <title>Complete genome sequence of the organohalide-respiring Epsilonproteobacterium Sulfurospirillum halorespirans.</title>
        <authorList>
            <person name="Goris T."/>
            <person name="Zimmermann J."/>
            <person name="Schenz B."/>
            <person name="Lemos M."/>
            <person name="Hackermueller J."/>
            <person name="Diekert G."/>
        </authorList>
    </citation>
    <scope>NUCLEOTIDE SEQUENCE [LARGE SCALE GENOMIC DNA]</scope>
    <source>
        <strain>DSM 13726</strain>
        <strain evidence="3">PCE-M2</strain>
    </source>
</reference>
<feature type="domain" description="N-acetyltransferase" evidence="1">
    <location>
        <begin position="3"/>
        <end position="165"/>
    </location>
</feature>
<dbReference type="PROSITE" id="PS51186">
    <property type="entry name" value="GNAT"/>
    <property type="match status" value="1"/>
</dbReference>
<dbReference type="AlphaFoldDB" id="A0A1D7TNU0"/>
<evidence type="ECO:0000313" key="3">
    <source>
        <dbReference type="Proteomes" id="UP000094609"/>
    </source>
</evidence>
<gene>
    <name evidence="2" type="ORF">SHALO_2901</name>
</gene>
<dbReference type="EMBL" id="CP017111">
    <property type="protein sequence ID" value="AOO66653.1"/>
    <property type="molecule type" value="Genomic_DNA"/>
</dbReference>
<dbReference type="PATRIC" id="fig|1193502.14.peg.2936"/>
<evidence type="ECO:0000259" key="1">
    <source>
        <dbReference type="PROSITE" id="PS51186"/>
    </source>
</evidence>
<accession>A0A1D7TNU0</accession>
<dbReference type="Pfam" id="PF00583">
    <property type="entry name" value="Acetyltransf_1"/>
    <property type="match status" value="1"/>
</dbReference>
<dbReference type="RefSeq" id="WP_069479168.1">
    <property type="nucleotide sequence ID" value="NZ_CP017111.1"/>
</dbReference>
<dbReference type="CDD" id="cd04301">
    <property type="entry name" value="NAT_SF"/>
    <property type="match status" value="1"/>
</dbReference>
<name>A0A1D7TNU0_9BACT</name>
<dbReference type="InterPro" id="IPR000182">
    <property type="entry name" value="GNAT_dom"/>
</dbReference>
<proteinExistence type="predicted"/>
<dbReference type="SUPFAM" id="SSF55729">
    <property type="entry name" value="Acyl-CoA N-acyltransferases (Nat)"/>
    <property type="match status" value="1"/>
</dbReference>
<keyword evidence="3" id="KW-1185">Reference proteome</keyword>
<sequence length="212" mass="24538">MALHVKALEHNNSEEFDGFYAIYSTSFPLCEQKSREALLAMQHASFYTIYLAYNDEKIVGFCIMYHPHDDNFFLLEYMAVDERLRGIGLGSTLLQSSIEQLFKTHGTRALLIEIDSPEKSSVEQEIREKREAFYRRLGALKIDPFDYILPSQTSELAPPMELLVYHPTLREISKETLQTWLEKLYVDVYGCSKTDPRIAHMLVHVPPILTLM</sequence>
<evidence type="ECO:0000313" key="2">
    <source>
        <dbReference type="EMBL" id="AOO66653.1"/>
    </source>
</evidence>
<dbReference type="KEGG" id="shal:SHALO_2901"/>
<dbReference type="Gene3D" id="3.40.630.30">
    <property type="match status" value="1"/>
</dbReference>
<protein>
    <submittedName>
        <fullName evidence="2">NAT_SF domain protein</fullName>
    </submittedName>
</protein>
<dbReference type="STRING" id="1193502.SHALO_2901"/>
<dbReference type="InterPro" id="IPR016181">
    <property type="entry name" value="Acyl_CoA_acyltransferase"/>
</dbReference>
<dbReference type="Proteomes" id="UP000094609">
    <property type="component" value="Chromosome"/>
</dbReference>
<dbReference type="GO" id="GO:0016747">
    <property type="term" value="F:acyltransferase activity, transferring groups other than amino-acyl groups"/>
    <property type="evidence" value="ECO:0007669"/>
    <property type="project" value="InterPro"/>
</dbReference>
<organism evidence="2 3">
    <name type="scientific">Sulfurospirillum halorespirans DSM 13726</name>
    <dbReference type="NCBI Taxonomy" id="1193502"/>
    <lineage>
        <taxon>Bacteria</taxon>
        <taxon>Pseudomonadati</taxon>
        <taxon>Campylobacterota</taxon>
        <taxon>Epsilonproteobacteria</taxon>
        <taxon>Campylobacterales</taxon>
        <taxon>Sulfurospirillaceae</taxon>
        <taxon>Sulfurospirillum</taxon>
    </lineage>
</organism>